<keyword evidence="1" id="KW-0175">Coiled coil</keyword>
<dbReference type="EMBL" id="BK015636">
    <property type="protein sequence ID" value="DAE17177.1"/>
    <property type="molecule type" value="Genomic_DNA"/>
</dbReference>
<feature type="region of interest" description="Disordered" evidence="2">
    <location>
        <begin position="164"/>
        <end position="206"/>
    </location>
</feature>
<sequence length="382" mass="43562">MAGQQTRHKRLKHEFQKYKINNNKNMNTKQQNILRSLLKKYKYKSVSNVVRQALGINFENFLQKAEPLYILPRIASCYADEKDKKDLNGIIYKEWLKDVVEKEWVAPLNTYIEEHGDRIVLSAIYYLIDNGLWETYEGRLSLGSQDEAYYDKLSDMPSAIAMVQEQQAEDKAAEKAAEEAAKKEAQHSAEESAPVPSDSIAGQPPGYTLTAEEAAALIATTSDTCSQLKQNIERLFDFIHTATDTDALRQKLATLQHQLEDQKSQHQKEVTTLQQKIDDAYTTANKASDYISKLKQEAKETQKQYDELNAKYKKALDERDDADKELETCKKLLEEEANREQLPKKKVIPYSVLDAVPLLGKGVMTGLEPVLAKYNIIIDHNK</sequence>
<reference evidence="3" key="1">
    <citation type="journal article" date="2021" name="Proc. Natl. Acad. Sci. U.S.A.">
        <title>A Catalog of Tens of Thousands of Viruses from Human Metagenomes Reveals Hidden Associations with Chronic Diseases.</title>
        <authorList>
            <person name="Tisza M.J."/>
            <person name="Buck C.B."/>
        </authorList>
    </citation>
    <scope>NUCLEOTIDE SEQUENCE</scope>
    <source>
        <strain evidence="3">Ctbvd11</strain>
    </source>
</reference>
<organism evidence="3">
    <name type="scientific">Siphoviridae sp. ctbvd11</name>
    <dbReference type="NCBI Taxonomy" id="2825567"/>
    <lineage>
        <taxon>Viruses</taxon>
        <taxon>Duplodnaviria</taxon>
        <taxon>Heunggongvirae</taxon>
        <taxon>Uroviricota</taxon>
        <taxon>Caudoviricetes</taxon>
    </lineage>
</organism>
<protein>
    <submittedName>
        <fullName evidence="3">Keratin, type II cytoskeletal 1 filament, cytoskeleton, skin, coiled-coil</fullName>
    </submittedName>
</protein>
<evidence type="ECO:0000256" key="1">
    <source>
        <dbReference type="SAM" id="Coils"/>
    </source>
</evidence>
<feature type="compositionally biased region" description="Basic and acidic residues" evidence="2">
    <location>
        <begin position="168"/>
        <end position="190"/>
    </location>
</feature>
<accession>A0A8S5QEE4</accession>
<feature type="coiled-coil region" evidence="1">
    <location>
        <begin position="245"/>
        <end position="339"/>
    </location>
</feature>
<evidence type="ECO:0000313" key="3">
    <source>
        <dbReference type="EMBL" id="DAE17177.1"/>
    </source>
</evidence>
<proteinExistence type="predicted"/>
<evidence type="ECO:0000256" key="2">
    <source>
        <dbReference type="SAM" id="MobiDB-lite"/>
    </source>
</evidence>
<dbReference type="Gene3D" id="1.10.287.1490">
    <property type="match status" value="1"/>
</dbReference>
<name>A0A8S5QEE4_9CAUD</name>